<organism evidence="1">
    <name type="scientific">Myoviridae sp. ctfJc17</name>
    <dbReference type="NCBI Taxonomy" id="2827612"/>
    <lineage>
        <taxon>Viruses</taxon>
        <taxon>Duplodnaviria</taxon>
        <taxon>Heunggongvirae</taxon>
        <taxon>Uroviricota</taxon>
        <taxon>Caudoviricetes</taxon>
    </lineage>
</organism>
<dbReference type="EMBL" id="BK015898">
    <property type="protein sequence ID" value="DAD72401.1"/>
    <property type="molecule type" value="Genomic_DNA"/>
</dbReference>
<protein>
    <submittedName>
        <fullName evidence="1">Uncharacterized protein</fullName>
    </submittedName>
</protein>
<sequence>MKIRAILETETMDPDFREPFLNGMPFDITESTFDRIVRYASGCTDVQQPDVIAMVIQHSLENHKELSELLDRCNHTTQMRVLIPVPISSITFINQYQNTLKRALKERIKGTLDGLSKEQRAELLNEVLNETLNEDSLNDD</sequence>
<reference evidence="1" key="1">
    <citation type="journal article" date="2021" name="Proc. Natl. Acad. Sci. U.S.A.">
        <title>A Catalog of Tens of Thousands of Viruses from Human Metagenomes Reveals Hidden Associations with Chronic Diseases.</title>
        <authorList>
            <person name="Tisza M.J."/>
            <person name="Buck C.B."/>
        </authorList>
    </citation>
    <scope>NUCLEOTIDE SEQUENCE</scope>
    <source>
        <strain evidence="1">CtfJc17</strain>
    </source>
</reference>
<proteinExistence type="predicted"/>
<evidence type="ECO:0000313" key="1">
    <source>
        <dbReference type="EMBL" id="DAD72401.1"/>
    </source>
</evidence>
<accession>A0A8S5LQV0</accession>
<name>A0A8S5LQV0_9CAUD</name>